<dbReference type="InterPro" id="IPR003497">
    <property type="entry name" value="BRO_N_domain"/>
</dbReference>
<dbReference type="EMBL" id="JAFLWD010000003">
    <property type="protein sequence ID" value="MBO0438922.1"/>
    <property type="molecule type" value="Genomic_DNA"/>
</dbReference>
<organism evidence="2 3">
    <name type="scientific">Candidatus Enterococcus ikei</name>
    <dbReference type="NCBI Taxonomy" id="2815326"/>
    <lineage>
        <taxon>Bacteria</taxon>
        <taxon>Bacillati</taxon>
        <taxon>Bacillota</taxon>
        <taxon>Bacilli</taxon>
        <taxon>Lactobacillales</taxon>
        <taxon>Enterococcaceae</taxon>
        <taxon>Enterococcus</taxon>
    </lineage>
</organism>
<evidence type="ECO:0000313" key="2">
    <source>
        <dbReference type="EMBL" id="MBO0438922.1"/>
    </source>
</evidence>
<sequence length="210" mass="24295">MKTENWNGHQIRFVSINDEWWAVARDVAEALGYKKPENAVATHVSNEDKTTTLIRGTGSNYQSKAVMISEFGIYDLVFSSKMEQAKQFKRWIFKIIKELRQSTGLEGFEIFRMLDKEHQKAAMENLKKSLKKPLRVNFIKANTVSNKAVSIMYGFPKMIKKNEMSPEMLVDRQRILDDTVELMAVKEKYGLKLSVSDEIYSRLTENKQTA</sequence>
<accession>A0ABS3GUI9</accession>
<reference evidence="2 3" key="1">
    <citation type="submission" date="2021-03" db="EMBL/GenBank/DDBJ databases">
        <title>Enterococcal diversity collection.</title>
        <authorList>
            <person name="Gilmore M.S."/>
            <person name="Schwartzman J."/>
            <person name="Van Tyne D."/>
            <person name="Martin M."/>
            <person name="Earl A.M."/>
            <person name="Manson A.L."/>
            <person name="Straub T."/>
            <person name="Salamzade R."/>
            <person name="Saavedra J."/>
            <person name="Lebreton F."/>
            <person name="Prichula J."/>
            <person name="Schaufler K."/>
            <person name="Gaca A."/>
            <person name="Sgardioli B."/>
            <person name="Wagenaar J."/>
            <person name="Strong T."/>
        </authorList>
    </citation>
    <scope>NUCLEOTIDE SEQUENCE [LARGE SCALE GENOMIC DNA]</scope>
    <source>
        <strain evidence="2 3">DIV0869a</strain>
    </source>
</reference>
<keyword evidence="3" id="KW-1185">Reference proteome</keyword>
<dbReference type="PANTHER" id="PTHR36180:SF2">
    <property type="entry name" value="BRO FAMILY PROTEIN"/>
    <property type="match status" value="1"/>
</dbReference>
<feature type="domain" description="Bro-N" evidence="1">
    <location>
        <begin position="1"/>
        <end position="103"/>
    </location>
</feature>
<evidence type="ECO:0000259" key="1">
    <source>
        <dbReference type="PROSITE" id="PS51750"/>
    </source>
</evidence>
<dbReference type="Pfam" id="PF02498">
    <property type="entry name" value="Bro-N"/>
    <property type="match status" value="1"/>
</dbReference>
<dbReference type="SMART" id="SM01040">
    <property type="entry name" value="Bro-N"/>
    <property type="match status" value="1"/>
</dbReference>
<dbReference type="RefSeq" id="WP_207111035.1">
    <property type="nucleotide sequence ID" value="NZ_JAFLWD010000003.1"/>
</dbReference>
<dbReference type="PROSITE" id="PS51750">
    <property type="entry name" value="BRO_N"/>
    <property type="match status" value="1"/>
</dbReference>
<comment type="caution">
    <text evidence="2">The sequence shown here is derived from an EMBL/GenBank/DDBJ whole genome shotgun (WGS) entry which is preliminary data.</text>
</comment>
<proteinExistence type="predicted"/>
<protein>
    <submittedName>
        <fullName evidence="2">Phage repressor protein</fullName>
    </submittedName>
</protein>
<gene>
    <name evidence="2" type="ORF">JZO69_00920</name>
</gene>
<evidence type="ECO:0000313" key="3">
    <source>
        <dbReference type="Proteomes" id="UP000664632"/>
    </source>
</evidence>
<name>A0ABS3GUI9_9ENTE</name>
<dbReference type="Proteomes" id="UP000664632">
    <property type="component" value="Unassembled WGS sequence"/>
</dbReference>
<dbReference type="PANTHER" id="PTHR36180">
    <property type="entry name" value="DNA-BINDING PROTEIN-RELATED-RELATED"/>
    <property type="match status" value="1"/>
</dbReference>